<feature type="region of interest" description="Disordered" evidence="1">
    <location>
        <begin position="132"/>
        <end position="201"/>
    </location>
</feature>
<evidence type="ECO:0000313" key="2">
    <source>
        <dbReference type="Proteomes" id="UP000095280"/>
    </source>
</evidence>
<feature type="compositionally biased region" description="Acidic residues" evidence="1">
    <location>
        <begin position="55"/>
        <end position="68"/>
    </location>
</feature>
<sequence length="495" mass="54877">MQHKQQHPVRSLPAQLDFRYDNEDEAEDACESDPGFDQPDNDDDDYSSDGYDTVCDGEGDNDDDDETESGGAEDREEEDAASSTTGTSLKGALDRAIGELLSAQAVLDQLDSGQAGRSDQHRLNNVLNHSAVNSCTSNRPATSDNLSNDFDCEGGEQQQWTRSTEGESSATWRPPRPQLREVSEDVVDEGEGSDGESGQLMAGTKAGGACGELRTGGPQQRRQQLTTAEEDVIGQRLNACLRLLQGGPFQECDLCVRTLSTLLLYLQLTRRSGLSCAQLNQLGRLKRVLACLHGCLLRRQAAATLAAATASHDRLERRGGDFRRNWRQVPPGGEHFRFVSDPLSCVPRVEPGDEWLRDFLPAGERASLGHILADAEPLVSERLGRRLAMTKRRGRSTRLHNLFTRDGYEDMLGRFRLATTLLLLLVTAGALQLETQRDADEEGSFNYKVQTTTGQVKKRYKTYDIQFGSQIPWASEDIIYARGFKPLRGKRRNLW</sequence>
<feature type="compositionally biased region" description="Polar residues" evidence="1">
    <location>
        <begin position="156"/>
        <end position="171"/>
    </location>
</feature>
<accession>A0A1I8IQS9</accession>
<reference evidence="3" key="1">
    <citation type="submission" date="2016-11" db="UniProtKB">
        <authorList>
            <consortium name="WormBaseParasite"/>
        </authorList>
    </citation>
    <scope>IDENTIFICATION</scope>
</reference>
<dbReference type="AlphaFoldDB" id="A0A1I8IQS9"/>
<feature type="compositionally biased region" description="Acidic residues" evidence="1">
    <location>
        <begin position="22"/>
        <end position="31"/>
    </location>
</feature>
<feature type="region of interest" description="Disordered" evidence="1">
    <location>
        <begin position="1"/>
        <end position="89"/>
    </location>
</feature>
<proteinExistence type="predicted"/>
<feature type="compositionally biased region" description="Acidic residues" evidence="1">
    <location>
        <begin position="184"/>
        <end position="194"/>
    </location>
</feature>
<feature type="compositionally biased region" description="Polar residues" evidence="1">
    <location>
        <begin position="132"/>
        <end position="148"/>
    </location>
</feature>
<evidence type="ECO:0000313" key="3">
    <source>
        <dbReference type="WBParaSite" id="maker-uti_cns_0015118-snap-gene-0.3-mRNA-1"/>
    </source>
</evidence>
<protein>
    <submittedName>
        <fullName evidence="3">PH domain-containing protein</fullName>
    </submittedName>
</protein>
<organism evidence="2 3">
    <name type="scientific">Macrostomum lignano</name>
    <dbReference type="NCBI Taxonomy" id="282301"/>
    <lineage>
        <taxon>Eukaryota</taxon>
        <taxon>Metazoa</taxon>
        <taxon>Spiralia</taxon>
        <taxon>Lophotrochozoa</taxon>
        <taxon>Platyhelminthes</taxon>
        <taxon>Rhabditophora</taxon>
        <taxon>Macrostomorpha</taxon>
        <taxon>Macrostomida</taxon>
        <taxon>Macrostomidae</taxon>
        <taxon>Macrostomum</taxon>
    </lineage>
</organism>
<dbReference type="WBParaSite" id="maker-uti_cns_0015118-snap-gene-0.3-mRNA-1">
    <property type="protein sequence ID" value="maker-uti_cns_0015118-snap-gene-0.3-mRNA-1"/>
    <property type="gene ID" value="maker-uti_cns_0015118-snap-gene-0.3"/>
</dbReference>
<keyword evidence="2" id="KW-1185">Reference proteome</keyword>
<name>A0A1I8IQS9_9PLAT</name>
<dbReference type="Proteomes" id="UP000095280">
    <property type="component" value="Unplaced"/>
</dbReference>
<evidence type="ECO:0000256" key="1">
    <source>
        <dbReference type="SAM" id="MobiDB-lite"/>
    </source>
</evidence>